<reference evidence="1 2" key="1">
    <citation type="submission" date="2020-04" db="EMBL/GenBank/DDBJ databases">
        <authorList>
            <person name="De Canck E."/>
        </authorList>
    </citation>
    <scope>NUCLEOTIDE SEQUENCE [LARGE SCALE GENOMIC DNA]</scope>
    <source>
        <strain evidence="1 2">LMG 28688</strain>
    </source>
</reference>
<gene>
    <name evidence="1" type="ORF">LMG28688_06254</name>
</gene>
<protein>
    <submittedName>
        <fullName evidence="1">Uncharacterized protein</fullName>
    </submittedName>
</protein>
<dbReference type="RefSeq" id="WP_175197868.1">
    <property type="nucleotide sequence ID" value="NZ_CADIKL010000047.1"/>
</dbReference>
<sequence>MAVDTLQLDGMAISDVMKSIRDTGVGDSEASIILGNWLIQQGARQQRVFNYQTDFPAIETDCVETFTPTFHHTDWVDGESVVQAQQSAGEEGFNSRLHKIEQDFAAVRTDLGQVFACLANMRAEIRSLLDEIRTQINLINADLFNLAQGRPSYEPPSFSPVAFIPPFDATNAHFVGSTKYFNKDVAVWQTSQGTIMLPNVTPTPSNPASDPRVSGPASLAKFMTSNPQFLQQFGGKPVSKADLVKNYGTQTLDNGMSVADAVSILPDTGSYANSDALASDLAERQAGAIRSSGGSDVVNAALGVQGATGAASSAPVTNLPGLSSSAAAALNKGGITTIGQLAAANPTDVNKALSTGGVAMNSGDVAATSVLAKTLTRV</sequence>
<keyword evidence="2" id="KW-1185">Reference proteome</keyword>
<evidence type="ECO:0000313" key="2">
    <source>
        <dbReference type="Proteomes" id="UP000494119"/>
    </source>
</evidence>
<proteinExistence type="predicted"/>
<name>A0A6J5GY21_9BURK</name>
<dbReference type="EMBL" id="CADIKL010000047">
    <property type="protein sequence ID" value="CAB3805772.1"/>
    <property type="molecule type" value="Genomic_DNA"/>
</dbReference>
<accession>A0A6J5GY21</accession>
<evidence type="ECO:0000313" key="1">
    <source>
        <dbReference type="EMBL" id="CAB3805772.1"/>
    </source>
</evidence>
<organism evidence="1 2">
    <name type="scientific">Paraburkholderia caffeinitolerans</name>
    <dbReference type="NCBI Taxonomy" id="1723730"/>
    <lineage>
        <taxon>Bacteria</taxon>
        <taxon>Pseudomonadati</taxon>
        <taxon>Pseudomonadota</taxon>
        <taxon>Betaproteobacteria</taxon>
        <taxon>Burkholderiales</taxon>
        <taxon>Burkholderiaceae</taxon>
        <taxon>Paraburkholderia</taxon>
    </lineage>
</organism>
<dbReference type="Proteomes" id="UP000494119">
    <property type="component" value="Unassembled WGS sequence"/>
</dbReference>
<dbReference type="AlphaFoldDB" id="A0A6J5GY21"/>